<accession>A0ACC0XL87</accession>
<name>A0ACC0XL87_9ROSI</name>
<comment type="caution">
    <text evidence="1">The sequence shown here is derived from an EMBL/GenBank/DDBJ whole genome shotgun (WGS) entry which is preliminary data.</text>
</comment>
<gene>
    <name evidence="1" type="ORF">Pint_12278</name>
</gene>
<sequence length="248" mass="28169">MRVNENNHSIFHVAVLNRQKDIFGLIDDIDPEFKKLILEKEDDEKTISCIWLGMMPPQERLNIVSGVALQLQQELFWFDVKKLVNPKHAGAKNKKGRTPTDIHTEKITTLKDKGEKWMKDTANSCMIVATLITTVVFAAAFTVPDEDFLKVLPITLVVGLSTLFFSIATMMVVFCTTIFVVYKDGKIWVPILVTAFASLPVILFTQQQWKLIYDVARNKGQKEIMEPQEAEGRSMLELSCETLGLYTL</sequence>
<evidence type="ECO:0000313" key="2">
    <source>
        <dbReference type="Proteomes" id="UP001163603"/>
    </source>
</evidence>
<protein>
    <submittedName>
        <fullName evidence="1">Uncharacterized protein</fullName>
    </submittedName>
</protein>
<keyword evidence="2" id="KW-1185">Reference proteome</keyword>
<evidence type="ECO:0000313" key="1">
    <source>
        <dbReference type="EMBL" id="KAJ0017926.1"/>
    </source>
</evidence>
<reference evidence="2" key="1">
    <citation type="journal article" date="2023" name="G3 (Bethesda)">
        <title>Genome assembly and association tests identify interacting loci associated with vigor, precocity, and sex in interspecific pistachio rootstocks.</title>
        <authorList>
            <person name="Palmer W."/>
            <person name="Jacygrad E."/>
            <person name="Sagayaradj S."/>
            <person name="Cavanaugh K."/>
            <person name="Han R."/>
            <person name="Bertier L."/>
            <person name="Beede B."/>
            <person name="Kafkas S."/>
            <person name="Golino D."/>
            <person name="Preece J."/>
            <person name="Michelmore R."/>
        </authorList>
    </citation>
    <scope>NUCLEOTIDE SEQUENCE [LARGE SCALE GENOMIC DNA]</scope>
</reference>
<proteinExistence type="predicted"/>
<dbReference type="EMBL" id="CM047747">
    <property type="protein sequence ID" value="KAJ0017926.1"/>
    <property type="molecule type" value="Genomic_DNA"/>
</dbReference>
<organism evidence="1 2">
    <name type="scientific">Pistacia integerrima</name>
    <dbReference type="NCBI Taxonomy" id="434235"/>
    <lineage>
        <taxon>Eukaryota</taxon>
        <taxon>Viridiplantae</taxon>
        <taxon>Streptophyta</taxon>
        <taxon>Embryophyta</taxon>
        <taxon>Tracheophyta</taxon>
        <taxon>Spermatophyta</taxon>
        <taxon>Magnoliopsida</taxon>
        <taxon>eudicotyledons</taxon>
        <taxon>Gunneridae</taxon>
        <taxon>Pentapetalae</taxon>
        <taxon>rosids</taxon>
        <taxon>malvids</taxon>
        <taxon>Sapindales</taxon>
        <taxon>Anacardiaceae</taxon>
        <taxon>Pistacia</taxon>
    </lineage>
</organism>
<dbReference type="Proteomes" id="UP001163603">
    <property type="component" value="Chromosome 12"/>
</dbReference>